<evidence type="ECO:0000313" key="13">
    <source>
        <dbReference type="Proteomes" id="UP000028545"/>
    </source>
</evidence>
<evidence type="ECO:0000256" key="2">
    <source>
        <dbReference type="ARBA" id="ARBA00012111"/>
    </source>
</evidence>
<feature type="region of interest" description="Disordered" evidence="10">
    <location>
        <begin position="449"/>
        <end position="621"/>
    </location>
</feature>
<dbReference type="GO" id="GO:0070210">
    <property type="term" value="C:Rpd3L-Expanded complex"/>
    <property type="evidence" value="ECO:0007669"/>
    <property type="project" value="TreeGrafter"/>
</dbReference>
<feature type="compositionally biased region" description="Polar residues" evidence="10">
    <location>
        <begin position="498"/>
        <end position="509"/>
    </location>
</feature>
<keyword evidence="5" id="KW-0156">Chromatin regulator</keyword>
<evidence type="ECO:0000256" key="6">
    <source>
        <dbReference type="ARBA" id="ARBA00023015"/>
    </source>
</evidence>
<dbReference type="Gene3D" id="3.40.800.20">
    <property type="entry name" value="Histone deacetylase domain"/>
    <property type="match status" value="1"/>
</dbReference>
<feature type="domain" description="Histone deacetylase" evidence="11">
    <location>
        <begin position="40"/>
        <end position="167"/>
    </location>
</feature>
<dbReference type="EMBL" id="JOWA01000055">
    <property type="protein sequence ID" value="KEZ45977.1"/>
    <property type="molecule type" value="Genomic_DNA"/>
</dbReference>
<evidence type="ECO:0000256" key="5">
    <source>
        <dbReference type="ARBA" id="ARBA00022853"/>
    </source>
</evidence>
<dbReference type="Pfam" id="PF00850">
    <property type="entry name" value="Hist_deacetyl"/>
    <property type="match status" value="2"/>
</dbReference>
<keyword evidence="4" id="KW-0378">Hydrolase</keyword>
<dbReference type="Proteomes" id="UP000028545">
    <property type="component" value="Unassembled WGS sequence"/>
</dbReference>
<dbReference type="GO" id="GO:0031507">
    <property type="term" value="P:heterochromatin formation"/>
    <property type="evidence" value="ECO:0007669"/>
    <property type="project" value="TreeGrafter"/>
</dbReference>
<feature type="compositionally biased region" description="Basic and acidic residues" evidence="10">
    <location>
        <begin position="563"/>
        <end position="602"/>
    </location>
</feature>
<feature type="compositionally biased region" description="Low complexity" evidence="10">
    <location>
        <begin position="523"/>
        <end position="534"/>
    </location>
</feature>
<evidence type="ECO:0000256" key="1">
    <source>
        <dbReference type="ARBA" id="ARBA00004123"/>
    </source>
</evidence>
<dbReference type="InterPro" id="IPR023801">
    <property type="entry name" value="His_deacetylse_dom"/>
</dbReference>
<evidence type="ECO:0000256" key="8">
    <source>
        <dbReference type="ARBA" id="ARBA00023242"/>
    </source>
</evidence>
<dbReference type="GeneID" id="27720446"/>
<dbReference type="FunFam" id="3.40.800.20:FF:000001">
    <property type="entry name" value="Histone deacetylase"/>
    <property type="match status" value="1"/>
</dbReference>
<dbReference type="GO" id="GO:0033698">
    <property type="term" value="C:Rpd3L complex"/>
    <property type="evidence" value="ECO:0007669"/>
    <property type="project" value="UniProtKB-ARBA"/>
</dbReference>
<sequence length="621" mass="68509">MSLTGPLGSVALNDGRSGAPRKVAYFYDDDIGYYAYPVGHPMKPHRIRLAHNLIMHYNLYRHMEVYRAKPATKMEMTQFHTDEYIDFLQKVTPDNMDAYQKEQGKYNVGDDCPVIDGLFEFCGISAGASMEGAARLNRQKCDIAVNWAGGLHHAKKSEASGFCYVNGLSPLSPHFLLFAARDINISADIVLGILELLRFNKRVLYIDIDVHHGDGVEEAFYTTDRVMTVSFHKYGEYFPGTGELRDIGIGQGKHYAVNFPMRDGITDMSYKSVFEPVISGVMEFFRPDVVVLQCGSDSLSGDRLGCFNLSMRGHANCVGFVKSFNKPTLVVGGGGYTMRNVSRTWAYETAVVLGKAHELDPNIPYNEYYAYYGPDFQLDVRPSNMENANSPEYLEKIKAAVMENLRHTVPVPSVQMQDIPPSFGAMTDEEEAELDDLNEDMNKDVRVTQRDTEKRIVHGAEFEDSDDEEGAIRPNGTRAGAKRQFTDFKNDDGAAESGSATPANQSTTAAEPAEVEDPDVTIEDASISAPAPAAAEDKPARAGSPPKKTKTEDEPAAAADAAISDKDDTEKEKEKEKGAEAQHPEADKEDKPAEKEAEKPVDADGDIGMEDAIVKKEDDKQ</sequence>
<evidence type="ECO:0000256" key="3">
    <source>
        <dbReference type="ARBA" id="ARBA00022491"/>
    </source>
</evidence>
<feature type="domain" description="Histone deacetylase" evidence="11">
    <location>
        <begin position="187"/>
        <end position="351"/>
    </location>
</feature>
<keyword evidence="13" id="KW-1185">Reference proteome</keyword>
<reference evidence="12 13" key="1">
    <citation type="journal article" date="2014" name="Genome Announc.">
        <title>Draft genome sequence of the pathogenic fungus Scedosporium apiospermum.</title>
        <authorList>
            <person name="Vandeputte P."/>
            <person name="Ghamrawi S."/>
            <person name="Rechenmann M."/>
            <person name="Iltis A."/>
            <person name="Giraud S."/>
            <person name="Fleury M."/>
            <person name="Thornton C."/>
            <person name="Delhaes L."/>
            <person name="Meyer W."/>
            <person name="Papon N."/>
            <person name="Bouchara J.P."/>
        </authorList>
    </citation>
    <scope>NUCLEOTIDE SEQUENCE [LARGE SCALE GENOMIC DNA]</scope>
    <source>
        <strain evidence="12 13">IHEM 14462</strain>
    </source>
</reference>
<dbReference type="InterPro" id="IPR037138">
    <property type="entry name" value="His_deacetylse_dom_sf"/>
</dbReference>
<evidence type="ECO:0000256" key="4">
    <source>
        <dbReference type="ARBA" id="ARBA00022801"/>
    </source>
</evidence>
<dbReference type="PRINTS" id="PR01271">
    <property type="entry name" value="HISDACETLASE"/>
</dbReference>
<comment type="caution">
    <text evidence="12">The sequence shown here is derived from an EMBL/GenBank/DDBJ whole genome shotgun (WGS) entry which is preliminary data.</text>
</comment>
<proteinExistence type="inferred from homology"/>
<dbReference type="VEuPathDB" id="FungiDB:SAPIO_CDS1374"/>
<dbReference type="GO" id="GO:0141221">
    <property type="term" value="F:histone deacetylase activity, hydrolytic mechanism"/>
    <property type="evidence" value="ECO:0007669"/>
    <property type="project" value="UniProtKB-EC"/>
</dbReference>
<dbReference type="EC" id="3.5.1.98" evidence="2"/>
<dbReference type="InterPro" id="IPR023696">
    <property type="entry name" value="Ureohydrolase_dom_sf"/>
</dbReference>
<feature type="compositionally biased region" description="Basic and acidic residues" evidence="10">
    <location>
        <begin position="449"/>
        <end position="461"/>
    </location>
</feature>
<dbReference type="KEGG" id="sapo:SAPIO_CDS1374"/>
<evidence type="ECO:0000259" key="11">
    <source>
        <dbReference type="Pfam" id="PF00850"/>
    </source>
</evidence>
<organism evidence="12 13">
    <name type="scientific">Pseudallescheria apiosperma</name>
    <name type="common">Scedosporium apiospermum</name>
    <dbReference type="NCBI Taxonomy" id="563466"/>
    <lineage>
        <taxon>Eukaryota</taxon>
        <taxon>Fungi</taxon>
        <taxon>Dikarya</taxon>
        <taxon>Ascomycota</taxon>
        <taxon>Pezizomycotina</taxon>
        <taxon>Sordariomycetes</taxon>
        <taxon>Hypocreomycetidae</taxon>
        <taxon>Microascales</taxon>
        <taxon>Microascaceae</taxon>
        <taxon>Scedosporium</taxon>
    </lineage>
</organism>
<dbReference type="GO" id="GO:0032221">
    <property type="term" value="C:Rpd3S complex"/>
    <property type="evidence" value="ECO:0007669"/>
    <property type="project" value="UniProtKB-ARBA"/>
</dbReference>
<dbReference type="RefSeq" id="XP_016645776.1">
    <property type="nucleotide sequence ID" value="XM_016784660.1"/>
</dbReference>
<accession>A0A084GF65</accession>
<evidence type="ECO:0000256" key="10">
    <source>
        <dbReference type="SAM" id="MobiDB-lite"/>
    </source>
</evidence>
<dbReference type="OMA" id="EHRWDKH"/>
<dbReference type="InterPro" id="IPR000286">
    <property type="entry name" value="HDACs"/>
</dbReference>
<dbReference type="InterPro" id="IPR003084">
    <property type="entry name" value="HDAC_I/II"/>
</dbReference>
<evidence type="ECO:0000256" key="7">
    <source>
        <dbReference type="ARBA" id="ARBA00023163"/>
    </source>
</evidence>
<feature type="compositionally biased region" description="Acidic residues" evidence="10">
    <location>
        <begin position="513"/>
        <end position="522"/>
    </location>
</feature>
<keyword evidence="3" id="KW-0678">Repressor</keyword>
<dbReference type="PRINTS" id="PR01270">
    <property type="entry name" value="HDASUPER"/>
</dbReference>
<keyword evidence="6" id="KW-0805">Transcription regulation</keyword>
<comment type="subcellular location">
    <subcellularLocation>
        <location evidence="1">Nucleus</location>
    </subcellularLocation>
</comment>
<keyword evidence="7" id="KW-0804">Transcription</keyword>
<dbReference type="OrthoDB" id="1918432at2759"/>
<dbReference type="PANTHER" id="PTHR10625">
    <property type="entry name" value="HISTONE DEACETYLASE HDAC1-RELATED"/>
    <property type="match status" value="1"/>
</dbReference>
<dbReference type="HOGENOM" id="CLU_007727_0_2_1"/>
<dbReference type="PANTHER" id="PTHR10625:SF10">
    <property type="entry name" value="HISTONE DEACETYLASE HDAC1"/>
    <property type="match status" value="1"/>
</dbReference>
<evidence type="ECO:0000313" key="12">
    <source>
        <dbReference type="EMBL" id="KEZ45977.1"/>
    </source>
</evidence>
<dbReference type="AlphaFoldDB" id="A0A084GF65"/>
<gene>
    <name evidence="12" type="ORF">SAPIO_CDS1374</name>
</gene>
<protein>
    <recommendedName>
        <fullName evidence="2">histone deacetylase</fullName>
        <ecNumber evidence="2">3.5.1.98</ecNumber>
    </recommendedName>
</protein>
<comment type="similarity">
    <text evidence="9">Belongs to the histone deacetylase family. HD Type 1 subfamily.</text>
</comment>
<name>A0A084GF65_PSEDA</name>
<feature type="compositionally biased region" description="Basic and acidic residues" evidence="10">
    <location>
        <begin position="612"/>
        <end position="621"/>
    </location>
</feature>
<evidence type="ECO:0000256" key="9">
    <source>
        <dbReference type="ARBA" id="ARBA00061569"/>
    </source>
</evidence>
<keyword evidence="8" id="KW-0539">Nucleus</keyword>
<dbReference type="SUPFAM" id="SSF52768">
    <property type="entry name" value="Arginase/deacetylase"/>
    <property type="match status" value="1"/>
</dbReference>